<evidence type="ECO:0000313" key="5">
    <source>
        <dbReference type="Proteomes" id="UP000291078"/>
    </source>
</evidence>
<name>A0A4Q7RP57_9BURK</name>
<dbReference type="PROSITE" id="PS01031">
    <property type="entry name" value="SHSP"/>
    <property type="match status" value="1"/>
</dbReference>
<dbReference type="InterPro" id="IPR002068">
    <property type="entry name" value="A-crystallin/Hsp20_dom"/>
</dbReference>
<dbReference type="InterPro" id="IPR031107">
    <property type="entry name" value="Small_HSP"/>
</dbReference>
<dbReference type="Gene3D" id="2.60.40.790">
    <property type="match status" value="1"/>
</dbReference>
<comment type="caution">
    <text evidence="4">The sequence shown here is derived from an EMBL/GenBank/DDBJ whole genome shotgun (WGS) entry which is preliminary data.</text>
</comment>
<protein>
    <submittedName>
        <fullName evidence="4">HSP20 family protein</fullName>
    </submittedName>
</protein>
<evidence type="ECO:0000313" key="4">
    <source>
        <dbReference type="EMBL" id="RZT35465.1"/>
    </source>
</evidence>
<reference evidence="4 5" key="1">
    <citation type="journal article" date="2015" name="Stand. Genomic Sci.">
        <title>Genomic Encyclopedia of Bacterial and Archaeal Type Strains, Phase III: the genomes of soil and plant-associated and newly described type strains.</title>
        <authorList>
            <person name="Whitman W.B."/>
            <person name="Woyke T."/>
            <person name="Klenk H.P."/>
            <person name="Zhou Y."/>
            <person name="Lilburn T.G."/>
            <person name="Beck B.J."/>
            <person name="De Vos P."/>
            <person name="Vandamme P."/>
            <person name="Eisen J.A."/>
            <person name="Garrity G."/>
            <person name="Hugenholtz P."/>
            <person name="Kyrpides N.C."/>
        </authorList>
    </citation>
    <scope>NUCLEOTIDE SEQUENCE [LARGE SCALE GENOMIC DNA]</scope>
    <source>
        <strain evidence="4 5">ASC-9842</strain>
    </source>
</reference>
<evidence type="ECO:0000256" key="2">
    <source>
        <dbReference type="RuleBase" id="RU003616"/>
    </source>
</evidence>
<proteinExistence type="inferred from homology"/>
<dbReference type="InterPro" id="IPR008978">
    <property type="entry name" value="HSP20-like_chaperone"/>
</dbReference>
<dbReference type="CDD" id="cd06464">
    <property type="entry name" value="ACD_sHsps-like"/>
    <property type="match status" value="1"/>
</dbReference>
<dbReference type="Pfam" id="PF00011">
    <property type="entry name" value="HSP20"/>
    <property type="match status" value="1"/>
</dbReference>
<gene>
    <name evidence="4" type="ORF">EV147_3908</name>
</gene>
<dbReference type="PANTHER" id="PTHR11527">
    <property type="entry name" value="HEAT-SHOCK PROTEIN 20 FAMILY MEMBER"/>
    <property type="match status" value="1"/>
</dbReference>
<dbReference type="OrthoDB" id="5295562at2"/>
<feature type="domain" description="SHSP" evidence="3">
    <location>
        <begin position="34"/>
        <end position="151"/>
    </location>
</feature>
<sequence length="151" mass="16288">MSDFFFGTDLFSEFDRMQRQLSSLTGGLPSSLRAARAGTFPLLNVGATDDSIEIVVFAPGLDSDAFDVSIDKGMLTIAGERQPMHGAAGVSQSDEPTRVYAQERFAGKFRRVIELPSNADADNVKARYSNGCLAIIIGKREASRPKAIAVQ</sequence>
<organism evidence="4 5">
    <name type="scientific">Cupriavidus agavae</name>
    <dbReference type="NCBI Taxonomy" id="1001822"/>
    <lineage>
        <taxon>Bacteria</taxon>
        <taxon>Pseudomonadati</taxon>
        <taxon>Pseudomonadota</taxon>
        <taxon>Betaproteobacteria</taxon>
        <taxon>Burkholderiales</taxon>
        <taxon>Burkholderiaceae</taxon>
        <taxon>Cupriavidus</taxon>
    </lineage>
</organism>
<accession>A0A4Q7RP57</accession>
<dbReference type="Proteomes" id="UP000291078">
    <property type="component" value="Unassembled WGS sequence"/>
</dbReference>
<comment type="similarity">
    <text evidence="1 2">Belongs to the small heat shock protein (HSP20) family.</text>
</comment>
<evidence type="ECO:0000259" key="3">
    <source>
        <dbReference type="PROSITE" id="PS01031"/>
    </source>
</evidence>
<dbReference type="EMBL" id="SGXM01000006">
    <property type="protein sequence ID" value="RZT35465.1"/>
    <property type="molecule type" value="Genomic_DNA"/>
</dbReference>
<dbReference type="SUPFAM" id="SSF49764">
    <property type="entry name" value="HSP20-like chaperones"/>
    <property type="match status" value="1"/>
</dbReference>
<evidence type="ECO:0000256" key="1">
    <source>
        <dbReference type="PROSITE-ProRule" id="PRU00285"/>
    </source>
</evidence>
<dbReference type="AlphaFoldDB" id="A0A4Q7RP57"/>
<dbReference type="RefSeq" id="WP_130392859.1">
    <property type="nucleotide sequence ID" value="NZ_SGXM01000006.1"/>
</dbReference>
<keyword evidence="5" id="KW-1185">Reference proteome</keyword>